<sequence length="104" mass="12136">MLRCLRRKRCTCDSEKKKTLPRALGKDHFEVANDLKNRKKIVFVLRARLVAQKSANLAEVATLADSAHLRKIKIYFINKIKKKLYVKIVKMVVYSNFSQNSQKK</sequence>
<dbReference type="Proteomes" id="UP001152523">
    <property type="component" value="Unassembled WGS sequence"/>
</dbReference>
<organism evidence="1 2">
    <name type="scientific">Cuscuta epithymum</name>
    <dbReference type="NCBI Taxonomy" id="186058"/>
    <lineage>
        <taxon>Eukaryota</taxon>
        <taxon>Viridiplantae</taxon>
        <taxon>Streptophyta</taxon>
        <taxon>Embryophyta</taxon>
        <taxon>Tracheophyta</taxon>
        <taxon>Spermatophyta</taxon>
        <taxon>Magnoliopsida</taxon>
        <taxon>eudicotyledons</taxon>
        <taxon>Gunneridae</taxon>
        <taxon>Pentapetalae</taxon>
        <taxon>asterids</taxon>
        <taxon>lamiids</taxon>
        <taxon>Solanales</taxon>
        <taxon>Convolvulaceae</taxon>
        <taxon>Cuscuteae</taxon>
        <taxon>Cuscuta</taxon>
        <taxon>Cuscuta subgen. Cuscuta</taxon>
    </lineage>
</organism>
<name>A0AAV0G4P8_9ASTE</name>
<accession>A0AAV0G4P8</accession>
<proteinExistence type="predicted"/>
<protein>
    <submittedName>
        <fullName evidence="1">Uncharacterized protein</fullName>
    </submittedName>
</protein>
<reference evidence="1" key="1">
    <citation type="submission" date="2022-07" db="EMBL/GenBank/DDBJ databases">
        <authorList>
            <person name="Macas J."/>
            <person name="Novak P."/>
            <person name="Neumann P."/>
        </authorList>
    </citation>
    <scope>NUCLEOTIDE SEQUENCE</scope>
</reference>
<dbReference type="EMBL" id="CAMAPF010001044">
    <property type="protein sequence ID" value="CAH9142751.1"/>
    <property type="molecule type" value="Genomic_DNA"/>
</dbReference>
<comment type="caution">
    <text evidence="1">The sequence shown here is derived from an EMBL/GenBank/DDBJ whole genome shotgun (WGS) entry which is preliminary data.</text>
</comment>
<gene>
    <name evidence="1" type="ORF">CEPIT_LOCUS40143</name>
</gene>
<evidence type="ECO:0000313" key="2">
    <source>
        <dbReference type="Proteomes" id="UP001152523"/>
    </source>
</evidence>
<keyword evidence="2" id="KW-1185">Reference proteome</keyword>
<evidence type="ECO:0000313" key="1">
    <source>
        <dbReference type="EMBL" id="CAH9142751.1"/>
    </source>
</evidence>
<dbReference type="AlphaFoldDB" id="A0AAV0G4P8"/>